<evidence type="ECO:0000313" key="1">
    <source>
        <dbReference type="EMBL" id="MED6193891.1"/>
    </source>
</evidence>
<name>A0ABU6X6Z9_9FABA</name>
<dbReference type="PANTHER" id="PTHR33103:SF93">
    <property type="entry name" value="DUF674 FAMILY PROTEIN"/>
    <property type="match status" value="1"/>
</dbReference>
<accession>A0ABU6X6Z9</accession>
<organism evidence="1 2">
    <name type="scientific">Stylosanthes scabra</name>
    <dbReference type="NCBI Taxonomy" id="79078"/>
    <lineage>
        <taxon>Eukaryota</taxon>
        <taxon>Viridiplantae</taxon>
        <taxon>Streptophyta</taxon>
        <taxon>Embryophyta</taxon>
        <taxon>Tracheophyta</taxon>
        <taxon>Spermatophyta</taxon>
        <taxon>Magnoliopsida</taxon>
        <taxon>eudicotyledons</taxon>
        <taxon>Gunneridae</taxon>
        <taxon>Pentapetalae</taxon>
        <taxon>rosids</taxon>
        <taxon>fabids</taxon>
        <taxon>Fabales</taxon>
        <taxon>Fabaceae</taxon>
        <taxon>Papilionoideae</taxon>
        <taxon>50 kb inversion clade</taxon>
        <taxon>dalbergioids sensu lato</taxon>
        <taxon>Dalbergieae</taxon>
        <taxon>Pterocarpus clade</taxon>
        <taxon>Stylosanthes</taxon>
    </lineage>
</organism>
<protein>
    <submittedName>
        <fullName evidence="1">Uncharacterized protein</fullName>
    </submittedName>
</protein>
<dbReference type="InterPro" id="IPR007750">
    <property type="entry name" value="DUF674"/>
</dbReference>
<comment type="caution">
    <text evidence="1">The sequence shown here is derived from an EMBL/GenBank/DDBJ whole genome shotgun (WGS) entry which is preliminary data.</text>
</comment>
<sequence>MFSGTPHASKCCFDHGTLMMIFLKYLIFADLKVIQSSPRTVAKELLQLGYKDFNNLTELYRNVGLKQKVHINFGIVFENSLSKGMSTFSPEIGQPNTHHKNHYTNIKVTVSKSKKKILHAEAGEDFVDYLLSFLTAPLGSVLKLLGSMDNLYKSVKDLNSSWFFTMAGRNP</sequence>
<evidence type="ECO:0000313" key="2">
    <source>
        <dbReference type="Proteomes" id="UP001341840"/>
    </source>
</evidence>
<dbReference type="PANTHER" id="PTHR33103">
    <property type="entry name" value="OS01G0153900 PROTEIN"/>
    <property type="match status" value="1"/>
</dbReference>
<keyword evidence="2" id="KW-1185">Reference proteome</keyword>
<dbReference type="Pfam" id="PF05056">
    <property type="entry name" value="DUF674"/>
    <property type="match status" value="1"/>
</dbReference>
<dbReference type="Proteomes" id="UP001341840">
    <property type="component" value="Unassembled WGS sequence"/>
</dbReference>
<gene>
    <name evidence="1" type="ORF">PIB30_023412</name>
</gene>
<proteinExistence type="predicted"/>
<dbReference type="EMBL" id="JASCZI010211530">
    <property type="protein sequence ID" value="MED6193891.1"/>
    <property type="molecule type" value="Genomic_DNA"/>
</dbReference>
<reference evidence="1 2" key="1">
    <citation type="journal article" date="2023" name="Plants (Basel)">
        <title>Bridging the Gap: Combining Genomics and Transcriptomics Approaches to Understand Stylosanthes scabra, an Orphan Legume from the Brazilian Caatinga.</title>
        <authorList>
            <person name="Ferreira-Neto J.R.C."/>
            <person name="da Silva M.D."/>
            <person name="Binneck E."/>
            <person name="de Melo N.F."/>
            <person name="da Silva R.H."/>
            <person name="de Melo A.L.T.M."/>
            <person name="Pandolfi V."/>
            <person name="Bustamante F.O."/>
            <person name="Brasileiro-Vidal A.C."/>
            <person name="Benko-Iseppon A.M."/>
        </authorList>
    </citation>
    <scope>NUCLEOTIDE SEQUENCE [LARGE SCALE GENOMIC DNA]</scope>
    <source>
        <tissue evidence="1">Leaves</tissue>
    </source>
</reference>